<evidence type="ECO:0000259" key="2">
    <source>
        <dbReference type="Pfam" id="PF13439"/>
    </source>
</evidence>
<proteinExistence type="predicted"/>
<dbReference type="Gene3D" id="3.40.50.2000">
    <property type="entry name" value="Glycogen Phosphorylase B"/>
    <property type="match status" value="2"/>
</dbReference>
<dbReference type="InterPro" id="IPR050194">
    <property type="entry name" value="Glycosyltransferase_grp1"/>
</dbReference>
<dbReference type="PANTHER" id="PTHR45947">
    <property type="entry name" value="SULFOQUINOVOSYL TRANSFERASE SQD2"/>
    <property type="match status" value="1"/>
</dbReference>
<dbReference type="Proteomes" id="UP000722459">
    <property type="component" value="Unassembled WGS sequence"/>
</dbReference>
<dbReference type="InterPro" id="IPR028098">
    <property type="entry name" value="Glyco_trans_4-like_N"/>
</dbReference>
<accession>A0A8T5GDX1</accession>
<evidence type="ECO:0000313" key="3">
    <source>
        <dbReference type="EMBL" id="MBT4869948.1"/>
    </source>
</evidence>
<reference evidence="3" key="1">
    <citation type="journal article" date="2021" name="ISME J.">
        <title>Mercury methylation by metabolically versatile and cosmopolitan marine bacteria.</title>
        <authorList>
            <person name="Lin H."/>
            <person name="Ascher D.B."/>
            <person name="Myung Y."/>
            <person name="Lamborg C.H."/>
            <person name="Hallam S.J."/>
            <person name="Gionfriddo C.M."/>
            <person name="Holt K.E."/>
            <person name="Moreau J.W."/>
        </authorList>
    </citation>
    <scope>NUCLEOTIDE SEQUENCE</scope>
    <source>
        <strain evidence="3">SI075_bin30</strain>
    </source>
</reference>
<dbReference type="GO" id="GO:0016757">
    <property type="term" value="F:glycosyltransferase activity"/>
    <property type="evidence" value="ECO:0007669"/>
    <property type="project" value="InterPro"/>
</dbReference>
<dbReference type="CDD" id="cd03801">
    <property type="entry name" value="GT4_PimA-like"/>
    <property type="match status" value="1"/>
</dbReference>
<evidence type="ECO:0000313" key="4">
    <source>
        <dbReference type="Proteomes" id="UP000722459"/>
    </source>
</evidence>
<comment type="caution">
    <text evidence="3">The sequence shown here is derived from an EMBL/GenBank/DDBJ whole genome shotgun (WGS) entry which is preliminary data.</text>
</comment>
<feature type="domain" description="Glycosyltransferase subfamily 4-like N-terminal" evidence="2">
    <location>
        <begin position="2"/>
        <end position="111"/>
    </location>
</feature>
<dbReference type="EMBL" id="JABJNZ010000002">
    <property type="protein sequence ID" value="MBT4869948.1"/>
    <property type="molecule type" value="Genomic_DNA"/>
</dbReference>
<dbReference type="InterPro" id="IPR001296">
    <property type="entry name" value="Glyco_trans_1"/>
</dbReference>
<gene>
    <name evidence="3" type="ORF">HON47_00030</name>
</gene>
<protein>
    <submittedName>
        <fullName evidence="3">Glycosyltransferase family 4 protein</fullName>
    </submittedName>
</protein>
<name>A0A8T5GDX1_9ARCH</name>
<evidence type="ECO:0000259" key="1">
    <source>
        <dbReference type="Pfam" id="PF00534"/>
    </source>
</evidence>
<dbReference type="SUPFAM" id="SSF53756">
    <property type="entry name" value="UDP-Glycosyltransferase/glycogen phosphorylase"/>
    <property type="match status" value="1"/>
</dbReference>
<feature type="non-terminal residue" evidence="3">
    <location>
        <position position="1"/>
    </location>
</feature>
<sequence>QVRKIKPDLVLVHTAEASFDPIIARKLFRFKYKVLSVAHGLNSGMLKAYKSEKAKGNTAQSFMFELNLKISAFRSKFIRFSDCVTAVSSFVKEELAKDYKTKSVVINNGVNEFKKAKVKTKCEKILFGGNLFWLKGLHYLIDANSKLAKSKKIIAVGISKDQEDFLKNKYDCSNVEFKRTLPIKKFEKLFLECDAFAMPSIYESFGIVYLQALANKMPVIASKNTGAEDMIVDKKNGILVKKANVKELSSALVYVDKNIKKLSANASLDKKFLWKNIAKQYKEEIELLLKS</sequence>
<feature type="domain" description="Glycosyl transferase family 1" evidence="1">
    <location>
        <begin position="112"/>
        <end position="254"/>
    </location>
</feature>
<dbReference type="Pfam" id="PF00534">
    <property type="entry name" value="Glycos_transf_1"/>
    <property type="match status" value="1"/>
</dbReference>
<organism evidence="3 4">
    <name type="scientific">Candidatus Iainarchaeum sp</name>
    <dbReference type="NCBI Taxonomy" id="3101447"/>
    <lineage>
        <taxon>Archaea</taxon>
        <taxon>Candidatus Iainarchaeota</taxon>
        <taxon>Candidatus Iainarchaeia</taxon>
        <taxon>Candidatus Iainarchaeales</taxon>
        <taxon>Candidatus Iainarchaeaceae</taxon>
        <taxon>Candidatus Iainarchaeum</taxon>
    </lineage>
</organism>
<dbReference type="Pfam" id="PF13439">
    <property type="entry name" value="Glyco_transf_4"/>
    <property type="match status" value="1"/>
</dbReference>
<dbReference type="PANTHER" id="PTHR45947:SF3">
    <property type="entry name" value="SULFOQUINOVOSYL TRANSFERASE SQD2"/>
    <property type="match status" value="1"/>
</dbReference>
<dbReference type="AlphaFoldDB" id="A0A8T5GDX1"/>